<gene>
    <name evidence="3" type="ORF">D0817_13465</name>
</gene>
<dbReference type="SUPFAM" id="SSF51735">
    <property type="entry name" value="NAD(P)-binding Rossmann-fold domains"/>
    <property type="match status" value="1"/>
</dbReference>
<dbReference type="InterPro" id="IPR051267">
    <property type="entry name" value="STEAP_metalloreductase"/>
</dbReference>
<proteinExistence type="predicted"/>
<organism evidence="3 4">
    <name type="scientific">Flavobacterium cupreum</name>
    <dbReference type="NCBI Taxonomy" id="2133766"/>
    <lineage>
        <taxon>Bacteria</taxon>
        <taxon>Pseudomonadati</taxon>
        <taxon>Bacteroidota</taxon>
        <taxon>Flavobacteriia</taxon>
        <taxon>Flavobacteriales</taxon>
        <taxon>Flavobacteriaceae</taxon>
        <taxon>Flavobacterium</taxon>
    </lineage>
</organism>
<sequence length="215" mass="22368">MVSLRNKSKKSSTIKLKKMKIGIIGAGSIGTTIAKHVTEAGYEVVISNSRGADSLQEKVEKLGGSIIAGSAQEAAKADVVFLAVRWEHAQEALAAVSLEGKILIDVTNASLPEFVLAAEGSKTSSEIVGQWAKGAKVVKAFNTLYANVLAENPNVGGGNRVIFYSGNDGDAKAVVSGIITRIGFAGIDLGSLHEGGKLQRFPGGPLPTLNLIKVK</sequence>
<accession>A0A434A6Y8</accession>
<dbReference type="Gene3D" id="3.40.50.720">
    <property type="entry name" value="NAD(P)-binding Rossmann-like Domain"/>
    <property type="match status" value="1"/>
</dbReference>
<keyword evidence="1" id="KW-0560">Oxidoreductase</keyword>
<dbReference type="InterPro" id="IPR028939">
    <property type="entry name" value="P5C_Rdtase_cat_N"/>
</dbReference>
<dbReference type="Proteomes" id="UP000288102">
    <property type="component" value="Unassembled WGS sequence"/>
</dbReference>
<reference evidence="4" key="1">
    <citation type="journal article" date="2019" name="Syst. Appl. Microbiol.">
        <title>Flavobacterium circumlabens sp. nov. and Flavobacterium cupreum sp. nov., two psychrotrophic species isolated from Antarctic environmental samples.</title>
        <authorList>
            <person name="Kralova S."/>
            <person name="Busse H.-J."/>
            <person name="Svec P."/>
            <person name="Maslanova I."/>
            <person name="Stankova E."/>
            <person name="Bartak M."/>
            <person name="Sedlacek I."/>
        </authorList>
    </citation>
    <scope>NUCLEOTIDE SEQUENCE [LARGE SCALE GENOMIC DNA]</scope>
    <source>
        <strain evidence="4">CCM 8825</strain>
    </source>
</reference>
<name>A0A434A6Y8_9FLAO</name>
<dbReference type="InterPro" id="IPR036291">
    <property type="entry name" value="NAD(P)-bd_dom_sf"/>
</dbReference>
<evidence type="ECO:0000256" key="1">
    <source>
        <dbReference type="ARBA" id="ARBA00023002"/>
    </source>
</evidence>
<dbReference type="AlphaFoldDB" id="A0A434A6Y8"/>
<dbReference type="OrthoDB" id="663900at2"/>
<evidence type="ECO:0000313" key="4">
    <source>
        <dbReference type="Proteomes" id="UP000288102"/>
    </source>
</evidence>
<dbReference type="RefSeq" id="WP_127338859.1">
    <property type="nucleotide sequence ID" value="NZ_QWDM01000007.1"/>
</dbReference>
<dbReference type="Pfam" id="PF03807">
    <property type="entry name" value="F420_oxidored"/>
    <property type="match status" value="1"/>
</dbReference>
<evidence type="ECO:0000259" key="2">
    <source>
        <dbReference type="Pfam" id="PF03807"/>
    </source>
</evidence>
<comment type="caution">
    <text evidence="3">The sequence shown here is derived from an EMBL/GenBank/DDBJ whole genome shotgun (WGS) entry which is preliminary data.</text>
</comment>
<keyword evidence="4" id="KW-1185">Reference proteome</keyword>
<dbReference type="GO" id="GO:0016491">
    <property type="term" value="F:oxidoreductase activity"/>
    <property type="evidence" value="ECO:0007669"/>
    <property type="project" value="UniProtKB-KW"/>
</dbReference>
<feature type="domain" description="Pyrroline-5-carboxylate reductase catalytic N-terminal" evidence="2">
    <location>
        <begin position="20"/>
        <end position="108"/>
    </location>
</feature>
<dbReference type="PANTHER" id="PTHR14239">
    <property type="entry name" value="DUDULIN-RELATED"/>
    <property type="match status" value="1"/>
</dbReference>
<dbReference type="EMBL" id="QWDM01000007">
    <property type="protein sequence ID" value="RUT70178.1"/>
    <property type="molecule type" value="Genomic_DNA"/>
</dbReference>
<protein>
    <submittedName>
        <fullName evidence="3">NADP oxidoreductase</fullName>
    </submittedName>
</protein>
<evidence type="ECO:0000313" key="3">
    <source>
        <dbReference type="EMBL" id="RUT70178.1"/>
    </source>
</evidence>